<gene>
    <name evidence="1" type="ORF">S01H1_58066</name>
</gene>
<dbReference type="EMBL" id="BARS01037906">
    <property type="protein sequence ID" value="GAG16627.1"/>
    <property type="molecule type" value="Genomic_DNA"/>
</dbReference>
<proteinExistence type="predicted"/>
<protein>
    <submittedName>
        <fullName evidence="1">Uncharacterized protein</fullName>
    </submittedName>
</protein>
<evidence type="ECO:0000313" key="1">
    <source>
        <dbReference type="EMBL" id="GAG16627.1"/>
    </source>
</evidence>
<feature type="non-terminal residue" evidence="1">
    <location>
        <position position="1"/>
    </location>
</feature>
<dbReference type="AlphaFoldDB" id="X0VZV0"/>
<comment type="caution">
    <text evidence="1">The sequence shown here is derived from an EMBL/GenBank/DDBJ whole genome shotgun (WGS) entry which is preliminary data.</text>
</comment>
<organism evidence="1">
    <name type="scientific">marine sediment metagenome</name>
    <dbReference type="NCBI Taxonomy" id="412755"/>
    <lineage>
        <taxon>unclassified sequences</taxon>
        <taxon>metagenomes</taxon>
        <taxon>ecological metagenomes</taxon>
    </lineage>
</organism>
<name>X0VZV0_9ZZZZ</name>
<accession>X0VZV0</accession>
<sequence>YLNKESYDKPFYCLTDWIRYVILPDVKNYLEVVFENDLLTGITNLLTNNILNSDKMVPFVGFQCDKNTFYVYDVEKEYGTNEWIKVDSHELDQYLCRISKQFIYDFNNVWHKEHEDLIKNDQEYEEKSVHYYTKILGGIKMKDETRYKKIRENVYQAIKKNEKSLYVE</sequence>
<reference evidence="1" key="1">
    <citation type="journal article" date="2014" name="Front. Microbiol.">
        <title>High frequency of phylogenetically diverse reductive dehalogenase-homologous genes in deep subseafloor sedimentary metagenomes.</title>
        <authorList>
            <person name="Kawai M."/>
            <person name="Futagami T."/>
            <person name="Toyoda A."/>
            <person name="Takaki Y."/>
            <person name="Nishi S."/>
            <person name="Hori S."/>
            <person name="Arai W."/>
            <person name="Tsubouchi T."/>
            <person name="Morono Y."/>
            <person name="Uchiyama I."/>
            <person name="Ito T."/>
            <person name="Fujiyama A."/>
            <person name="Inagaki F."/>
            <person name="Takami H."/>
        </authorList>
    </citation>
    <scope>NUCLEOTIDE SEQUENCE</scope>
    <source>
        <strain evidence="1">Expedition CK06-06</strain>
    </source>
</reference>